<dbReference type="Proteomes" id="UP001209885">
    <property type="component" value="Unassembled WGS sequence"/>
</dbReference>
<dbReference type="InterPro" id="IPR025646">
    <property type="entry name" value="DUF4350"/>
</dbReference>
<reference evidence="3 4" key="1">
    <citation type="submission" date="2022-11" db="EMBL/GenBank/DDBJ databases">
        <title>The characterization of three novel Bacteroidetes species and genomic analysis of their roles in tidal elemental geochemical cycles.</title>
        <authorList>
            <person name="Ma K."/>
        </authorList>
    </citation>
    <scope>NUCLEOTIDE SEQUENCE [LARGE SCALE GENOMIC DNA]</scope>
    <source>
        <strain evidence="3 4">M17</strain>
    </source>
</reference>
<keyword evidence="4" id="KW-1185">Reference proteome</keyword>
<gene>
    <name evidence="3" type="ORF">OO013_08945</name>
</gene>
<proteinExistence type="predicted"/>
<evidence type="ECO:0000256" key="1">
    <source>
        <dbReference type="SAM" id="Phobius"/>
    </source>
</evidence>
<name>A0ABT3RQC6_9BACT</name>
<evidence type="ECO:0000313" key="3">
    <source>
        <dbReference type="EMBL" id="MCX2743989.1"/>
    </source>
</evidence>
<dbReference type="RefSeq" id="WP_266056457.1">
    <property type="nucleotide sequence ID" value="NZ_JAPFQN010000005.1"/>
</dbReference>
<keyword evidence="1" id="KW-1133">Transmembrane helix</keyword>
<dbReference type="EMBL" id="JAPFQN010000005">
    <property type="protein sequence ID" value="MCX2743989.1"/>
    <property type="molecule type" value="Genomic_DNA"/>
</dbReference>
<feature type="transmembrane region" description="Helical" evidence="1">
    <location>
        <begin position="5"/>
        <end position="26"/>
    </location>
</feature>
<comment type="caution">
    <text evidence="3">The sequence shown here is derived from an EMBL/GenBank/DDBJ whole genome shotgun (WGS) entry which is preliminary data.</text>
</comment>
<dbReference type="Pfam" id="PF14258">
    <property type="entry name" value="DUF4350"/>
    <property type="match status" value="1"/>
</dbReference>
<feature type="transmembrane region" description="Helical" evidence="1">
    <location>
        <begin position="270"/>
        <end position="287"/>
    </location>
</feature>
<protein>
    <recommendedName>
        <fullName evidence="2">DUF4350 domain-containing protein</fullName>
    </recommendedName>
</protein>
<organism evidence="3 4">
    <name type="scientific">Mangrovivirga halotolerans</name>
    <dbReference type="NCBI Taxonomy" id="2993936"/>
    <lineage>
        <taxon>Bacteria</taxon>
        <taxon>Pseudomonadati</taxon>
        <taxon>Bacteroidota</taxon>
        <taxon>Cytophagia</taxon>
        <taxon>Cytophagales</taxon>
        <taxon>Mangrovivirgaceae</taxon>
        <taxon>Mangrovivirga</taxon>
    </lineage>
</organism>
<keyword evidence="1" id="KW-0472">Membrane</keyword>
<feature type="domain" description="DUF4350" evidence="2">
    <location>
        <begin position="60"/>
        <end position="224"/>
    </location>
</feature>
<evidence type="ECO:0000313" key="4">
    <source>
        <dbReference type="Proteomes" id="UP001209885"/>
    </source>
</evidence>
<accession>A0ABT3RQC6</accession>
<evidence type="ECO:0000259" key="2">
    <source>
        <dbReference type="Pfam" id="PF14258"/>
    </source>
</evidence>
<sequence length="402" mass="47022">MRDNLVNIIIAVFLGIVALLFVMNALSNTHHWTESYYWEGENPYDLKIYKEWLETINEKSVEYVDVRNADRAFDSTSAYVIIGNHIAESNKQLPKFFSAVNKGATALIATYSNPSDILDSLEAEMGYELYYFSNERLSRYTVSNESYSEIFVKYDKFGDPVLSNEVRILQDYNVDYLSPLLYVDEGPIAFKIPYGKGKFIFINTPIAFSNYYLANKKFQTAKFLTNELAGEKIYLDRYFTNLYKNEEFIDTDQNSSNPLSFVLSNKHLSTAWYVFLATAIIYLFYVSKRKQRVIPVIPDKENRTLNHVKLVGELYFQKADSYVIFQKLYKVFYEHIRSRYNLNTSKIDDDFIKKLTMKSGVDSTLIESIFQKIENLNYKKSVTDNELIDIYNLIQTFYKKEL</sequence>
<keyword evidence="1" id="KW-0812">Transmembrane</keyword>